<keyword evidence="2" id="KW-1185">Reference proteome</keyword>
<evidence type="ECO:0000313" key="1">
    <source>
        <dbReference type="EMBL" id="KAK4727100.1"/>
    </source>
</evidence>
<gene>
    <name evidence="1" type="ORF">R3W88_032017</name>
</gene>
<name>A0AAV9LRK8_9SOLN</name>
<protein>
    <submittedName>
        <fullName evidence="1">Uncharacterized protein</fullName>
    </submittedName>
</protein>
<evidence type="ECO:0000313" key="2">
    <source>
        <dbReference type="Proteomes" id="UP001311915"/>
    </source>
</evidence>
<sequence length="162" mass="18327">MPNTRSKGASLIPNDPELRKMIRKMVNAHELDAQRQRMRQDVETLARRSQNNANDPNIVYKENEGVEEIAPPHHQPLAPRGRVQQPTRVEFEENDLELNGSRATGAIVLPVLPPSMKFTITNTMIQVLNLKVMFRGIASEDANQNFMNFIAFYKSTEISGVS</sequence>
<organism evidence="1 2">
    <name type="scientific">Solanum pinnatisectum</name>
    <name type="common">tansyleaf nightshade</name>
    <dbReference type="NCBI Taxonomy" id="50273"/>
    <lineage>
        <taxon>Eukaryota</taxon>
        <taxon>Viridiplantae</taxon>
        <taxon>Streptophyta</taxon>
        <taxon>Embryophyta</taxon>
        <taxon>Tracheophyta</taxon>
        <taxon>Spermatophyta</taxon>
        <taxon>Magnoliopsida</taxon>
        <taxon>eudicotyledons</taxon>
        <taxon>Gunneridae</taxon>
        <taxon>Pentapetalae</taxon>
        <taxon>asterids</taxon>
        <taxon>lamiids</taxon>
        <taxon>Solanales</taxon>
        <taxon>Solanaceae</taxon>
        <taxon>Solanoideae</taxon>
        <taxon>Solaneae</taxon>
        <taxon>Solanum</taxon>
    </lineage>
</organism>
<dbReference type="AlphaFoldDB" id="A0AAV9LRK8"/>
<accession>A0AAV9LRK8</accession>
<proteinExistence type="predicted"/>
<dbReference type="Proteomes" id="UP001311915">
    <property type="component" value="Unassembled WGS sequence"/>
</dbReference>
<comment type="caution">
    <text evidence="1">The sequence shown here is derived from an EMBL/GenBank/DDBJ whole genome shotgun (WGS) entry which is preliminary data.</text>
</comment>
<dbReference type="EMBL" id="JAWPEI010000005">
    <property type="protein sequence ID" value="KAK4727100.1"/>
    <property type="molecule type" value="Genomic_DNA"/>
</dbReference>
<reference evidence="1 2" key="1">
    <citation type="submission" date="2023-10" db="EMBL/GenBank/DDBJ databases">
        <title>Genome-Wide Identification Analysis in wild type Solanum Pinnatisectum Reveals Some Genes Defensing Phytophthora Infestans.</title>
        <authorList>
            <person name="Sun C."/>
        </authorList>
    </citation>
    <scope>NUCLEOTIDE SEQUENCE [LARGE SCALE GENOMIC DNA]</scope>
    <source>
        <strain evidence="1">LQN</strain>
        <tissue evidence="1">Leaf</tissue>
    </source>
</reference>